<feature type="transmembrane region" description="Helical" evidence="6">
    <location>
        <begin position="45"/>
        <end position="63"/>
    </location>
</feature>
<protein>
    <recommendedName>
        <fullName evidence="7">RDD domain-containing protein</fullName>
    </recommendedName>
</protein>
<dbReference type="AlphaFoldDB" id="A0A3B0WAW3"/>
<dbReference type="InterPro" id="IPR051791">
    <property type="entry name" value="Pra-immunoreactive"/>
</dbReference>
<keyword evidence="4 6" id="KW-1133">Transmembrane helix</keyword>
<proteinExistence type="predicted"/>
<name>A0A3B0WAW3_9ZZZZ</name>
<organism evidence="8">
    <name type="scientific">hydrothermal vent metagenome</name>
    <dbReference type="NCBI Taxonomy" id="652676"/>
    <lineage>
        <taxon>unclassified sequences</taxon>
        <taxon>metagenomes</taxon>
        <taxon>ecological metagenomes</taxon>
    </lineage>
</organism>
<dbReference type="EMBL" id="UOEW01000288">
    <property type="protein sequence ID" value="VAW40834.1"/>
    <property type="molecule type" value="Genomic_DNA"/>
</dbReference>
<sequence length="138" mass="16080">MLITPIWKHFAAFIYDVFPLLGIFLLTSFVVVLIRNGVEVEPHTWWFDLLIFAELAFYYIYSWKKGGQTLGMRAWQIKIVPNQSEQLTISWYQASIRFFVGMVSTILLGAGLFWKLATKKQLSWMDLVSDSSTQIFDE</sequence>
<dbReference type="PANTHER" id="PTHR36115">
    <property type="entry name" value="PROLINE-RICH ANTIGEN HOMOLOG-RELATED"/>
    <property type="match status" value="1"/>
</dbReference>
<feature type="domain" description="RDD" evidence="7">
    <location>
        <begin position="5"/>
        <end position="129"/>
    </location>
</feature>
<dbReference type="GO" id="GO:0005886">
    <property type="term" value="C:plasma membrane"/>
    <property type="evidence" value="ECO:0007669"/>
    <property type="project" value="UniProtKB-SubCell"/>
</dbReference>
<evidence type="ECO:0000256" key="5">
    <source>
        <dbReference type="ARBA" id="ARBA00023136"/>
    </source>
</evidence>
<comment type="subcellular location">
    <subcellularLocation>
        <location evidence="1">Cell membrane</location>
        <topology evidence="1">Multi-pass membrane protein</topology>
    </subcellularLocation>
</comment>
<evidence type="ECO:0000256" key="4">
    <source>
        <dbReference type="ARBA" id="ARBA00022989"/>
    </source>
</evidence>
<evidence type="ECO:0000256" key="3">
    <source>
        <dbReference type="ARBA" id="ARBA00022692"/>
    </source>
</evidence>
<reference evidence="8" key="1">
    <citation type="submission" date="2018-06" db="EMBL/GenBank/DDBJ databases">
        <authorList>
            <person name="Zhirakovskaya E."/>
        </authorList>
    </citation>
    <scope>NUCLEOTIDE SEQUENCE</scope>
</reference>
<dbReference type="InterPro" id="IPR010432">
    <property type="entry name" value="RDD"/>
</dbReference>
<gene>
    <name evidence="8" type="ORF">MNBD_GAMMA01-1938</name>
</gene>
<evidence type="ECO:0000313" key="8">
    <source>
        <dbReference type="EMBL" id="VAW40834.1"/>
    </source>
</evidence>
<keyword evidence="3 6" id="KW-0812">Transmembrane</keyword>
<keyword evidence="2" id="KW-1003">Cell membrane</keyword>
<accession>A0A3B0WAW3</accession>
<dbReference type="Pfam" id="PF06271">
    <property type="entry name" value="RDD"/>
    <property type="match status" value="1"/>
</dbReference>
<dbReference type="PANTHER" id="PTHR36115:SF10">
    <property type="entry name" value="RDD DOMAIN-CONTAINING PROTEIN"/>
    <property type="match status" value="1"/>
</dbReference>
<feature type="transmembrane region" description="Helical" evidence="6">
    <location>
        <begin position="96"/>
        <end position="117"/>
    </location>
</feature>
<evidence type="ECO:0000256" key="2">
    <source>
        <dbReference type="ARBA" id="ARBA00022475"/>
    </source>
</evidence>
<evidence type="ECO:0000256" key="6">
    <source>
        <dbReference type="SAM" id="Phobius"/>
    </source>
</evidence>
<evidence type="ECO:0000259" key="7">
    <source>
        <dbReference type="Pfam" id="PF06271"/>
    </source>
</evidence>
<feature type="transmembrane region" description="Helical" evidence="6">
    <location>
        <begin position="12"/>
        <end position="33"/>
    </location>
</feature>
<keyword evidence="5 6" id="KW-0472">Membrane</keyword>
<evidence type="ECO:0000256" key="1">
    <source>
        <dbReference type="ARBA" id="ARBA00004651"/>
    </source>
</evidence>